<gene>
    <name evidence="1" type="ORF">VNO80_18077</name>
</gene>
<dbReference type="AlphaFoldDB" id="A0AAN9QYK1"/>
<protein>
    <submittedName>
        <fullName evidence="1">Uncharacterized protein</fullName>
    </submittedName>
</protein>
<organism evidence="1 2">
    <name type="scientific">Phaseolus coccineus</name>
    <name type="common">Scarlet runner bean</name>
    <name type="synonym">Phaseolus multiflorus</name>
    <dbReference type="NCBI Taxonomy" id="3886"/>
    <lineage>
        <taxon>Eukaryota</taxon>
        <taxon>Viridiplantae</taxon>
        <taxon>Streptophyta</taxon>
        <taxon>Embryophyta</taxon>
        <taxon>Tracheophyta</taxon>
        <taxon>Spermatophyta</taxon>
        <taxon>Magnoliopsida</taxon>
        <taxon>eudicotyledons</taxon>
        <taxon>Gunneridae</taxon>
        <taxon>Pentapetalae</taxon>
        <taxon>rosids</taxon>
        <taxon>fabids</taxon>
        <taxon>Fabales</taxon>
        <taxon>Fabaceae</taxon>
        <taxon>Papilionoideae</taxon>
        <taxon>50 kb inversion clade</taxon>
        <taxon>NPAAA clade</taxon>
        <taxon>indigoferoid/millettioid clade</taxon>
        <taxon>Phaseoleae</taxon>
        <taxon>Phaseolus</taxon>
    </lineage>
</organism>
<keyword evidence="2" id="KW-1185">Reference proteome</keyword>
<evidence type="ECO:0000313" key="2">
    <source>
        <dbReference type="Proteomes" id="UP001374584"/>
    </source>
</evidence>
<name>A0AAN9QYK1_PHACN</name>
<dbReference type="EMBL" id="JAYMYR010000007">
    <property type="protein sequence ID" value="KAK7352652.1"/>
    <property type="molecule type" value="Genomic_DNA"/>
</dbReference>
<comment type="caution">
    <text evidence="1">The sequence shown here is derived from an EMBL/GenBank/DDBJ whole genome shotgun (WGS) entry which is preliminary data.</text>
</comment>
<evidence type="ECO:0000313" key="1">
    <source>
        <dbReference type="EMBL" id="KAK7352652.1"/>
    </source>
</evidence>
<accession>A0AAN9QYK1</accession>
<sequence length="97" mass="11646">MLSAAMLQHAPRRTRKFTFLPRWNLGDTLLYTLSPNLHSTRGSLHDVDAYYWFIFSPLIHSGKGGKTKGKEKKRKEKQRRTLILWFHFYSQFRFRMV</sequence>
<proteinExistence type="predicted"/>
<reference evidence="1 2" key="1">
    <citation type="submission" date="2024-01" db="EMBL/GenBank/DDBJ databases">
        <title>The genomes of 5 underutilized Papilionoideae crops provide insights into root nodulation and disease resistanc.</title>
        <authorList>
            <person name="Jiang F."/>
        </authorList>
    </citation>
    <scope>NUCLEOTIDE SEQUENCE [LARGE SCALE GENOMIC DNA]</scope>
    <source>
        <strain evidence="1">JINMINGXINNONG_FW02</strain>
        <tissue evidence="1">Leaves</tissue>
    </source>
</reference>
<dbReference type="Proteomes" id="UP001374584">
    <property type="component" value="Unassembled WGS sequence"/>
</dbReference>